<proteinExistence type="predicted"/>
<dbReference type="Proteomes" id="UP000600774">
    <property type="component" value="Unassembled WGS sequence"/>
</dbReference>
<dbReference type="InterPro" id="IPR045220">
    <property type="entry name" value="FRHB/FDHB/HCAR-like"/>
</dbReference>
<dbReference type="InterPro" id="IPR007525">
    <property type="entry name" value="FrhB_FdhB_C"/>
</dbReference>
<protein>
    <submittedName>
        <fullName evidence="2">4Fe-4S binding protein</fullName>
    </submittedName>
</protein>
<dbReference type="InterPro" id="IPR017896">
    <property type="entry name" value="4Fe4S_Fe-S-bd"/>
</dbReference>
<evidence type="ECO:0000313" key="3">
    <source>
        <dbReference type="Proteomes" id="UP000600774"/>
    </source>
</evidence>
<gene>
    <name evidence="2" type="ORF">HA338_02495</name>
</gene>
<sequence>MAEKKPISKSYLDLKSKVWDTGLCSGCGACVAVCPADALYFETGGDSTHPKSNNYCKAAVDDVPCGACYEVCPRLDEQSSSLLGDYLEITTGKAEFDVPRKQSGGAVTAILANALDTGLVDAVVTVTEDPWTLKPRSMVITSSEVLVGQAGSRYNWWVPLVSSLKEAVVKRKYRNVAVVGVPCVVQAVRKMLESDHQLISPYKKSIRFVIGLFCTESFDYEKLIAGKLKSEYALEPMKVCRIDVKGKLEITLNDGTQYVIPLAELEDTVRPGCAVCTDFTALTADISAGAVGSPNGYTTLVVRTLVGQHLLENAVANGKLSIGGGELNLGIIEKLATKKLARKQE</sequence>
<dbReference type="Gene3D" id="3.30.70.20">
    <property type="match status" value="1"/>
</dbReference>
<dbReference type="GO" id="GO:0052592">
    <property type="term" value="F:oxidoreductase activity, acting on CH or CH2 groups, with an iron-sulfur protein as acceptor"/>
    <property type="evidence" value="ECO:0007669"/>
    <property type="project" value="TreeGrafter"/>
</dbReference>
<organism evidence="2 3">
    <name type="scientific">Methanosarcina acetivorans</name>
    <dbReference type="NCBI Taxonomy" id="2214"/>
    <lineage>
        <taxon>Archaea</taxon>
        <taxon>Methanobacteriati</taxon>
        <taxon>Methanobacteriota</taxon>
        <taxon>Stenosarchaea group</taxon>
        <taxon>Methanomicrobia</taxon>
        <taxon>Methanosarcinales</taxon>
        <taxon>Methanosarcinaceae</taxon>
        <taxon>Methanosarcina</taxon>
    </lineage>
</organism>
<dbReference type="InterPro" id="IPR007516">
    <property type="entry name" value="Co_F420_Hydgase/DH_bsu_N"/>
</dbReference>
<dbReference type="Pfam" id="PF00037">
    <property type="entry name" value="Fer4"/>
    <property type="match status" value="1"/>
</dbReference>
<dbReference type="PROSITE" id="PS00198">
    <property type="entry name" value="4FE4S_FER_1"/>
    <property type="match status" value="1"/>
</dbReference>
<reference evidence="2" key="1">
    <citation type="journal article" date="2020" name="bioRxiv">
        <title>A rank-normalized archaeal taxonomy based on genome phylogeny resolves widespread incomplete and uneven classifications.</title>
        <authorList>
            <person name="Rinke C."/>
            <person name="Chuvochina M."/>
            <person name="Mussig A.J."/>
            <person name="Chaumeil P.-A."/>
            <person name="Waite D.W."/>
            <person name="Whitman W.B."/>
            <person name="Parks D.H."/>
            <person name="Hugenholtz P."/>
        </authorList>
    </citation>
    <scope>NUCLEOTIDE SEQUENCE</scope>
    <source>
        <strain evidence="2">UBA8876</strain>
    </source>
</reference>
<dbReference type="RefSeq" id="WP_011024104.1">
    <property type="nucleotide sequence ID" value="NZ_DUJU01000029.1"/>
</dbReference>
<dbReference type="PANTHER" id="PTHR31332">
    <property type="entry name" value="7-HYDROXYMETHYL CHLOROPHYLL A REDUCTASE, CHLOROPLASTIC"/>
    <property type="match status" value="1"/>
</dbReference>
<comment type="caution">
    <text evidence="2">The sequence shown here is derived from an EMBL/GenBank/DDBJ whole genome shotgun (WGS) entry which is preliminary data.</text>
</comment>
<evidence type="ECO:0000259" key="1">
    <source>
        <dbReference type="PROSITE" id="PS51379"/>
    </source>
</evidence>
<dbReference type="OMA" id="VPCGACY"/>
<dbReference type="Pfam" id="PF04422">
    <property type="entry name" value="FrhB_FdhB_N"/>
    <property type="match status" value="1"/>
</dbReference>
<dbReference type="EMBL" id="DUJU01000029">
    <property type="protein sequence ID" value="HIH92938.1"/>
    <property type="molecule type" value="Genomic_DNA"/>
</dbReference>
<dbReference type="PANTHER" id="PTHR31332:SF0">
    <property type="entry name" value="7-HYDROXYMETHYL CHLOROPHYLL A REDUCTASE, CHLOROPLASTIC"/>
    <property type="match status" value="1"/>
</dbReference>
<dbReference type="SMR" id="A0A832SGK8"/>
<feature type="domain" description="4Fe-4S ferredoxin-type" evidence="1">
    <location>
        <begin position="15"/>
        <end position="44"/>
    </location>
</feature>
<accession>A0A832SGK8</accession>
<evidence type="ECO:0000313" key="2">
    <source>
        <dbReference type="EMBL" id="HIH92938.1"/>
    </source>
</evidence>
<dbReference type="AlphaFoldDB" id="A0A832SGK8"/>
<name>A0A832SGK8_9EURY</name>
<dbReference type="PROSITE" id="PS51379">
    <property type="entry name" value="4FE4S_FER_2"/>
    <property type="match status" value="1"/>
</dbReference>
<dbReference type="Pfam" id="PF04432">
    <property type="entry name" value="FrhB_FdhB_C"/>
    <property type="match status" value="1"/>
</dbReference>
<dbReference type="GeneID" id="1476114"/>
<dbReference type="InterPro" id="IPR017900">
    <property type="entry name" value="4Fe4S_Fe_S_CS"/>
</dbReference>
<dbReference type="SUPFAM" id="SSF54862">
    <property type="entry name" value="4Fe-4S ferredoxins"/>
    <property type="match status" value="1"/>
</dbReference>